<comment type="similarity">
    <text evidence="2">Belongs to the SecG family.</text>
</comment>
<dbReference type="EMBL" id="UOFQ01000042">
    <property type="protein sequence ID" value="VAW86453.1"/>
    <property type="molecule type" value="Genomic_DNA"/>
</dbReference>
<dbReference type="Pfam" id="PF03840">
    <property type="entry name" value="SecG"/>
    <property type="match status" value="1"/>
</dbReference>
<evidence type="ECO:0000256" key="5">
    <source>
        <dbReference type="ARBA" id="ARBA00022692"/>
    </source>
</evidence>
<evidence type="ECO:0000256" key="9">
    <source>
        <dbReference type="ARBA" id="ARBA00023136"/>
    </source>
</evidence>
<dbReference type="GO" id="GO:0043952">
    <property type="term" value="P:protein transport by the Sec complex"/>
    <property type="evidence" value="ECO:0007669"/>
    <property type="project" value="TreeGrafter"/>
</dbReference>
<organism evidence="11">
    <name type="scientific">hydrothermal vent metagenome</name>
    <dbReference type="NCBI Taxonomy" id="652676"/>
    <lineage>
        <taxon>unclassified sequences</taxon>
        <taxon>metagenomes</taxon>
        <taxon>ecological metagenomes</taxon>
    </lineage>
</organism>
<feature type="transmembrane region" description="Helical" evidence="10">
    <location>
        <begin position="51"/>
        <end position="73"/>
    </location>
</feature>
<gene>
    <name evidence="11" type="ORF">MNBD_GAMMA17-601</name>
</gene>
<dbReference type="GO" id="GO:0005886">
    <property type="term" value="C:plasma membrane"/>
    <property type="evidence" value="ECO:0007669"/>
    <property type="project" value="UniProtKB-SubCell"/>
</dbReference>
<dbReference type="GO" id="GO:0015450">
    <property type="term" value="F:protein-transporting ATPase activity"/>
    <property type="evidence" value="ECO:0007669"/>
    <property type="project" value="InterPro"/>
</dbReference>
<keyword evidence="5 10" id="KW-0812">Transmembrane</keyword>
<keyword evidence="6" id="KW-0653">Protein transport</keyword>
<evidence type="ECO:0000256" key="2">
    <source>
        <dbReference type="ARBA" id="ARBA00008445"/>
    </source>
</evidence>
<evidence type="ECO:0000313" key="11">
    <source>
        <dbReference type="EMBL" id="VAW86453.1"/>
    </source>
</evidence>
<dbReference type="PANTHER" id="PTHR34182">
    <property type="entry name" value="PROTEIN-EXPORT MEMBRANE PROTEIN SECG"/>
    <property type="match status" value="1"/>
</dbReference>
<evidence type="ECO:0000256" key="8">
    <source>
        <dbReference type="ARBA" id="ARBA00023010"/>
    </source>
</evidence>
<evidence type="ECO:0000256" key="7">
    <source>
        <dbReference type="ARBA" id="ARBA00022989"/>
    </source>
</evidence>
<proteinExistence type="inferred from homology"/>
<evidence type="ECO:0000256" key="4">
    <source>
        <dbReference type="ARBA" id="ARBA00022475"/>
    </source>
</evidence>
<keyword evidence="9 10" id="KW-0472">Membrane</keyword>
<dbReference type="PANTHER" id="PTHR34182:SF1">
    <property type="entry name" value="PROTEIN-EXPORT MEMBRANE PROTEIN SECG"/>
    <property type="match status" value="1"/>
</dbReference>
<evidence type="ECO:0000256" key="3">
    <source>
        <dbReference type="ARBA" id="ARBA00022448"/>
    </source>
</evidence>
<evidence type="ECO:0000256" key="10">
    <source>
        <dbReference type="SAM" id="Phobius"/>
    </source>
</evidence>
<accession>A0A3B0ZE33</accession>
<dbReference type="AlphaFoldDB" id="A0A3B0ZE33"/>
<comment type="subcellular location">
    <subcellularLocation>
        <location evidence="1">Cell membrane</location>
        <topology evidence="1">Multi-pass membrane protein</topology>
    </subcellularLocation>
</comment>
<protein>
    <submittedName>
        <fullName evidence="11">Protein translocase membrane subunit SecG</fullName>
    </submittedName>
</protein>
<sequence length="129" mass="13159">MQTALLAAHVIIMVVLVGLILIQRGKGADVGAAFGSGASQTVFGSQGSASFLTRTTAVLATLFFLTSLTLAYFSIQSTDQGSVTDNVIPSMAVEVPAMAIDSPTDVPMMPGQDANVSDVPAIDTAPATQ</sequence>
<name>A0A3B0ZE33_9ZZZZ</name>
<dbReference type="NCBIfam" id="TIGR00810">
    <property type="entry name" value="secG"/>
    <property type="match status" value="1"/>
</dbReference>
<dbReference type="PRINTS" id="PR01651">
    <property type="entry name" value="SECGEXPORT"/>
</dbReference>
<keyword evidence="4" id="KW-1003">Cell membrane</keyword>
<dbReference type="GO" id="GO:0009306">
    <property type="term" value="P:protein secretion"/>
    <property type="evidence" value="ECO:0007669"/>
    <property type="project" value="InterPro"/>
</dbReference>
<keyword evidence="3" id="KW-0813">Transport</keyword>
<keyword evidence="8" id="KW-0811">Translocation</keyword>
<dbReference type="InterPro" id="IPR004692">
    <property type="entry name" value="SecG"/>
</dbReference>
<dbReference type="GO" id="GO:0065002">
    <property type="term" value="P:intracellular protein transmembrane transport"/>
    <property type="evidence" value="ECO:0007669"/>
    <property type="project" value="TreeGrafter"/>
</dbReference>
<keyword evidence="7 10" id="KW-1133">Transmembrane helix</keyword>
<reference evidence="11" key="1">
    <citation type="submission" date="2018-06" db="EMBL/GenBank/DDBJ databases">
        <authorList>
            <person name="Zhirakovskaya E."/>
        </authorList>
    </citation>
    <scope>NUCLEOTIDE SEQUENCE</scope>
</reference>
<evidence type="ECO:0000256" key="6">
    <source>
        <dbReference type="ARBA" id="ARBA00022927"/>
    </source>
</evidence>
<evidence type="ECO:0000256" key="1">
    <source>
        <dbReference type="ARBA" id="ARBA00004651"/>
    </source>
</evidence>